<feature type="transmembrane region" description="Helical" evidence="7">
    <location>
        <begin position="145"/>
        <end position="169"/>
    </location>
</feature>
<evidence type="ECO:0000256" key="6">
    <source>
        <dbReference type="SAM" id="MobiDB-lite"/>
    </source>
</evidence>
<feature type="transmembrane region" description="Helical" evidence="7">
    <location>
        <begin position="473"/>
        <end position="496"/>
    </location>
</feature>
<keyword evidence="3 7" id="KW-0812">Transmembrane</keyword>
<feature type="transmembrane region" description="Helical" evidence="7">
    <location>
        <begin position="354"/>
        <end position="376"/>
    </location>
</feature>
<accession>A0AAQ3M1S2</accession>
<dbReference type="Gene3D" id="1.20.1740.10">
    <property type="entry name" value="Amino acid/polyamine transporter I"/>
    <property type="match status" value="1"/>
</dbReference>
<feature type="transmembrane region" description="Helical" evidence="7">
    <location>
        <begin position="313"/>
        <end position="334"/>
    </location>
</feature>
<feature type="transmembrane region" description="Helical" evidence="7">
    <location>
        <begin position="431"/>
        <end position="452"/>
    </location>
</feature>
<evidence type="ECO:0000256" key="1">
    <source>
        <dbReference type="ARBA" id="ARBA00004141"/>
    </source>
</evidence>
<reference evidence="8 9" key="1">
    <citation type="submission" date="2023-11" db="EMBL/GenBank/DDBJ databases">
        <title>An acidophilic fungus is an integral part of prey digestion in a carnivorous sundew plant.</title>
        <authorList>
            <person name="Tsai I.J."/>
        </authorList>
    </citation>
    <scope>NUCLEOTIDE SEQUENCE [LARGE SCALE GENOMIC DNA]</scope>
    <source>
        <strain evidence="8">169a</strain>
    </source>
</reference>
<feature type="transmembrane region" description="Helical" evidence="7">
    <location>
        <begin position="60"/>
        <end position="82"/>
    </location>
</feature>
<name>A0AAQ3M1S2_9PEZI</name>
<proteinExistence type="predicted"/>
<keyword evidence="2" id="KW-0813">Transport</keyword>
<feature type="region of interest" description="Disordered" evidence="6">
    <location>
        <begin position="1"/>
        <end position="33"/>
    </location>
</feature>
<dbReference type="PIRSF" id="PIRSF006060">
    <property type="entry name" value="AA_transporter"/>
    <property type="match status" value="1"/>
</dbReference>
<dbReference type="Pfam" id="PF13520">
    <property type="entry name" value="AA_permease_2"/>
    <property type="match status" value="1"/>
</dbReference>
<dbReference type="GO" id="GO:0022857">
    <property type="term" value="F:transmembrane transporter activity"/>
    <property type="evidence" value="ECO:0007669"/>
    <property type="project" value="InterPro"/>
</dbReference>
<evidence type="ECO:0000256" key="2">
    <source>
        <dbReference type="ARBA" id="ARBA00022448"/>
    </source>
</evidence>
<evidence type="ECO:0000313" key="8">
    <source>
        <dbReference type="EMBL" id="WPG99988.1"/>
    </source>
</evidence>
<keyword evidence="9" id="KW-1185">Reference proteome</keyword>
<dbReference type="AlphaFoldDB" id="A0AAQ3M1S2"/>
<dbReference type="GO" id="GO:0016020">
    <property type="term" value="C:membrane"/>
    <property type="evidence" value="ECO:0007669"/>
    <property type="project" value="UniProtKB-SubCell"/>
</dbReference>
<evidence type="ECO:0008006" key="10">
    <source>
        <dbReference type="Google" id="ProtNLM"/>
    </source>
</evidence>
<dbReference type="InterPro" id="IPR004840">
    <property type="entry name" value="Amino_acid_permease_CS"/>
</dbReference>
<dbReference type="PANTHER" id="PTHR45649:SF13">
    <property type="entry name" value="THIAMINE TRANSPORTER THI9"/>
    <property type="match status" value="1"/>
</dbReference>
<protein>
    <recommendedName>
        <fullName evidence="10">Amino acid or gaba permease</fullName>
    </recommendedName>
</protein>
<dbReference type="EMBL" id="CP138583">
    <property type="protein sequence ID" value="WPG99988.1"/>
    <property type="molecule type" value="Genomic_DNA"/>
</dbReference>
<gene>
    <name evidence="8" type="ORF">R9X50_00281200</name>
</gene>
<feature type="transmembrane region" description="Helical" evidence="7">
    <location>
        <begin position="405"/>
        <end position="425"/>
    </location>
</feature>
<evidence type="ECO:0000313" key="9">
    <source>
        <dbReference type="Proteomes" id="UP001303373"/>
    </source>
</evidence>
<evidence type="ECO:0000256" key="3">
    <source>
        <dbReference type="ARBA" id="ARBA00022692"/>
    </source>
</evidence>
<evidence type="ECO:0000256" key="4">
    <source>
        <dbReference type="ARBA" id="ARBA00022989"/>
    </source>
</evidence>
<feature type="transmembrane region" description="Helical" evidence="7">
    <location>
        <begin position="102"/>
        <end position="125"/>
    </location>
</feature>
<dbReference type="GO" id="GO:0006865">
    <property type="term" value="P:amino acid transport"/>
    <property type="evidence" value="ECO:0007669"/>
    <property type="project" value="InterPro"/>
</dbReference>
<evidence type="ECO:0000256" key="7">
    <source>
        <dbReference type="SAM" id="Phobius"/>
    </source>
</evidence>
<evidence type="ECO:0000256" key="5">
    <source>
        <dbReference type="ARBA" id="ARBA00023136"/>
    </source>
</evidence>
<dbReference type="PANTHER" id="PTHR45649">
    <property type="entry name" value="AMINO-ACID PERMEASE BAT1"/>
    <property type="match status" value="1"/>
</dbReference>
<organism evidence="8 9">
    <name type="scientific">Acrodontium crateriforme</name>
    <dbReference type="NCBI Taxonomy" id="150365"/>
    <lineage>
        <taxon>Eukaryota</taxon>
        <taxon>Fungi</taxon>
        <taxon>Dikarya</taxon>
        <taxon>Ascomycota</taxon>
        <taxon>Pezizomycotina</taxon>
        <taxon>Dothideomycetes</taxon>
        <taxon>Dothideomycetidae</taxon>
        <taxon>Mycosphaerellales</taxon>
        <taxon>Teratosphaeriaceae</taxon>
        <taxon>Acrodontium</taxon>
    </lineage>
</organism>
<comment type="subcellular location">
    <subcellularLocation>
        <location evidence="1">Membrane</location>
        <topology evidence="1">Multi-pass membrane protein</topology>
    </subcellularLocation>
</comment>
<dbReference type="PROSITE" id="PS00218">
    <property type="entry name" value="AMINO_ACID_PERMEASE_1"/>
    <property type="match status" value="1"/>
</dbReference>
<feature type="transmembrane region" description="Helical" evidence="7">
    <location>
        <begin position="181"/>
        <end position="200"/>
    </location>
</feature>
<sequence length="556" mass="60821">MASAIESHGKAYRETEKDVQSHTTSVGSEQGVEMSRDEHQLATLGYKQVFIRSFGLFENWAATFTTMNFVSGMPVLFGFAMYTGGPQAAFANYSMVGGLSTIVALSMAEIAASLPTAGGIYYWAYKLGGIDHGPLLSWLTAWYNWAGWLTIVPGVAQGNTNFFISMLQIIYPESTLIRQGWFGWCISTMNILIGLVPNILSRQAVKWNLRLTAYSVVVLMAFYWIWFPIAAVQRNGFQPKSILTTFYNGINTEVDAEGKTIIQAGDAYCWIIGILFGAWEFYGYDASVHLSEETNGASTVVAKGMWTGCLATWLLSIPMLILILFCMQDFAGIVNGGYANNWAEYLVQLVGRRGAVAILIFTWLDGVLATGVMVLSAQRITYALARDGILPCSKTLSKLTTREKLPVNAAIMVVVLSIAINASVIGSSVAFTALTATGTIGTNISYLIPIVARQTLGRKSFTPAKWNLGVWSLPLSCVAIGYICFLFVVLILPQIYPVTPETLNYAPVMLSGITITALAGWFCPFGLGGRYWYTGPKRTISESEVRLARVKGDYES</sequence>
<feature type="compositionally biased region" description="Basic and acidic residues" evidence="6">
    <location>
        <begin position="7"/>
        <end position="20"/>
    </location>
</feature>
<feature type="transmembrane region" description="Helical" evidence="7">
    <location>
        <begin position="212"/>
        <end position="232"/>
    </location>
</feature>
<keyword evidence="5 7" id="KW-0472">Membrane</keyword>
<feature type="transmembrane region" description="Helical" evidence="7">
    <location>
        <begin position="508"/>
        <end position="533"/>
    </location>
</feature>
<keyword evidence="4 7" id="KW-1133">Transmembrane helix</keyword>
<dbReference type="Proteomes" id="UP001303373">
    <property type="component" value="Chromosome 4"/>
</dbReference>
<dbReference type="InterPro" id="IPR002293">
    <property type="entry name" value="AA/rel_permease1"/>
</dbReference>